<dbReference type="Proteomes" id="UP000594967">
    <property type="component" value="Chromosome"/>
</dbReference>
<protein>
    <submittedName>
        <fullName evidence="2">Uncharacterized protein</fullName>
    </submittedName>
</protein>
<evidence type="ECO:0000313" key="2">
    <source>
        <dbReference type="EMBL" id="SQI35635.1"/>
    </source>
</evidence>
<sequence length="177" mass="20843">MEIDVRAQHTWVADTFRYQITVNKGGGYAAKYYLDIKKITQEMHHWFVHIYVDSEILDSAYMLEFYDIEALNFTVGQKRSAFDTYTTMNYTFRERELLFVRGVGEAIINFVARSQARLVFSAPLRPALAKIYDSLLKKHARRVQYLYKMEFIKDGLYVIEIQRIRTTAGTGFNRSEH</sequence>
<name>A0A2X4X7L7_SERPL</name>
<evidence type="ECO:0000313" key="3">
    <source>
        <dbReference type="Proteomes" id="UP000248897"/>
    </source>
</evidence>
<evidence type="ECO:0000313" key="1">
    <source>
        <dbReference type="EMBL" id="QPS21715.1"/>
    </source>
</evidence>
<organism evidence="2 3">
    <name type="scientific">Serratia plymuthica</name>
    <dbReference type="NCBI Taxonomy" id="82996"/>
    <lineage>
        <taxon>Bacteria</taxon>
        <taxon>Pseudomonadati</taxon>
        <taxon>Pseudomonadota</taxon>
        <taxon>Gammaproteobacteria</taxon>
        <taxon>Enterobacterales</taxon>
        <taxon>Yersiniaceae</taxon>
        <taxon>Serratia</taxon>
    </lineage>
</organism>
<accession>A0A2X4X7L7</accession>
<gene>
    <name evidence="1" type="ORF">I6G64_04665</name>
    <name evidence="2" type="ORF">NCTC12961_01873</name>
</gene>
<reference evidence="2 3" key="1">
    <citation type="submission" date="2018-06" db="EMBL/GenBank/DDBJ databases">
        <authorList>
            <consortium name="Pathogen Informatics"/>
            <person name="Doyle S."/>
        </authorList>
    </citation>
    <scope>NUCLEOTIDE SEQUENCE [LARGE SCALE GENOMIC DNA]</scope>
    <source>
        <strain evidence="2 3">NCTC12961</strain>
    </source>
</reference>
<dbReference type="EMBL" id="CP065673">
    <property type="protein sequence ID" value="QPS21715.1"/>
    <property type="molecule type" value="Genomic_DNA"/>
</dbReference>
<evidence type="ECO:0000313" key="4">
    <source>
        <dbReference type="Proteomes" id="UP000594967"/>
    </source>
</evidence>
<dbReference type="AlphaFoldDB" id="A0A2X4X7L7"/>
<dbReference type="Proteomes" id="UP000248897">
    <property type="component" value="Chromosome 1"/>
</dbReference>
<dbReference type="EMBL" id="LS483469">
    <property type="protein sequence ID" value="SQI35635.1"/>
    <property type="molecule type" value="Genomic_DNA"/>
</dbReference>
<keyword evidence="4" id="KW-1185">Reference proteome</keyword>
<reference evidence="1 4" key="2">
    <citation type="submission" date="2020-12" db="EMBL/GenBank/DDBJ databases">
        <title>FDA dAtabase for Regulatory Grade micrObial Sequences (FDA-ARGOS): Supporting development and validation of Infectious Disease Dx tests.</title>
        <authorList>
            <person name="Sproer C."/>
            <person name="Gronow S."/>
            <person name="Severitt S."/>
            <person name="Schroder I."/>
            <person name="Tallon L."/>
            <person name="Sadzewicz L."/>
            <person name="Zhao X."/>
            <person name="Boylan J."/>
            <person name="Ott S."/>
            <person name="Bowen H."/>
            <person name="Vavikolanu K."/>
            <person name="Mehta A."/>
            <person name="Aluvathingal J."/>
            <person name="Nadendla S."/>
            <person name="Lowell S."/>
            <person name="Myers T."/>
            <person name="Yan Y."/>
            <person name="Sichtig H."/>
        </authorList>
    </citation>
    <scope>NUCLEOTIDE SEQUENCE [LARGE SCALE GENOMIC DNA]</scope>
    <source>
        <strain evidence="1 4">FDAARGOS_907</strain>
    </source>
</reference>
<dbReference type="RefSeq" id="WP_063200050.1">
    <property type="nucleotide sequence ID" value="NZ_CAMITG010000003.1"/>
</dbReference>
<proteinExistence type="predicted"/>